<reference evidence="1 2" key="1">
    <citation type="submission" date="2016-10" db="EMBL/GenBank/DDBJ databases">
        <authorList>
            <person name="de Groot N.N."/>
        </authorList>
    </citation>
    <scope>NUCLEOTIDE SEQUENCE [LARGE SCALE GENOMIC DNA]</scope>
    <source>
        <strain evidence="1 2">DSM 23126</strain>
    </source>
</reference>
<dbReference type="RefSeq" id="WP_091614236.1">
    <property type="nucleotide sequence ID" value="NZ_FNNC01000003.1"/>
</dbReference>
<keyword evidence="2" id="KW-1185">Reference proteome</keyword>
<accession>A0A1H2UUT0</accession>
<evidence type="ECO:0000313" key="1">
    <source>
        <dbReference type="EMBL" id="SDW59897.1"/>
    </source>
</evidence>
<dbReference type="EMBL" id="FNNC01000003">
    <property type="protein sequence ID" value="SDW59897.1"/>
    <property type="molecule type" value="Genomic_DNA"/>
</dbReference>
<name>A0A1H2UUT0_9BACI</name>
<organism evidence="1 2">
    <name type="scientific">Marinococcus luteus</name>
    <dbReference type="NCBI Taxonomy" id="1122204"/>
    <lineage>
        <taxon>Bacteria</taxon>
        <taxon>Bacillati</taxon>
        <taxon>Bacillota</taxon>
        <taxon>Bacilli</taxon>
        <taxon>Bacillales</taxon>
        <taxon>Bacillaceae</taxon>
        <taxon>Marinococcus</taxon>
    </lineage>
</organism>
<dbReference type="Proteomes" id="UP000199488">
    <property type="component" value="Unassembled WGS sequence"/>
</dbReference>
<sequence>MTLKVVFDSGIAGSDRIQVNDEITLTYTCEHYEPIDGSPYFKVDFETKDPFEPEEGTVYFDGTNSRVDKYGHVFYLL</sequence>
<proteinExistence type="predicted"/>
<evidence type="ECO:0000313" key="2">
    <source>
        <dbReference type="Proteomes" id="UP000199488"/>
    </source>
</evidence>
<protein>
    <submittedName>
        <fullName evidence="1">Uncharacterized protein</fullName>
    </submittedName>
</protein>
<gene>
    <name evidence="1" type="ORF">SAMN05421781_1913</name>
</gene>
<dbReference type="AlphaFoldDB" id="A0A1H2UUT0"/>
<dbReference type="OrthoDB" id="2969004at2"/>
<dbReference type="STRING" id="1122204.SAMN05421781_1913"/>